<comment type="caution">
    <text evidence="1">The sequence shown here is derived from an EMBL/GenBank/DDBJ whole genome shotgun (WGS) entry which is preliminary data.</text>
</comment>
<proteinExistence type="predicted"/>
<dbReference type="Pfam" id="PF24716">
    <property type="entry name" value="WapI"/>
    <property type="match status" value="1"/>
</dbReference>
<protein>
    <submittedName>
        <fullName evidence="1">Uncharacterized protein</fullName>
    </submittedName>
</protein>
<name>A0ABS6AWP0_9NOCA</name>
<evidence type="ECO:0000313" key="2">
    <source>
        <dbReference type="Proteomes" id="UP000733379"/>
    </source>
</evidence>
<reference evidence="1 2" key="1">
    <citation type="submission" date="2021-06" db="EMBL/GenBank/DDBJ databases">
        <title>Actinomycetes sequencing.</title>
        <authorList>
            <person name="Shan Q."/>
        </authorList>
    </citation>
    <scope>NUCLEOTIDE SEQUENCE [LARGE SCALE GENOMIC DNA]</scope>
    <source>
        <strain evidence="1 2">NEAU-G5</strain>
    </source>
</reference>
<organism evidence="1 2">
    <name type="scientific">Nocardia albiluteola</name>
    <dbReference type="NCBI Taxonomy" id="2842303"/>
    <lineage>
        <taxon>Bacteria</taxon>
        <taxon>Bacillati</taxon>
        <taxon>Actinomycetota</taxon>
        <taxon>Actinomycetes</taxon>
        <taxon>Mycobacteriales</taxon>
        <taxon>Nocardiaceae</taxon>
        <taxon>Nocardia</taxon>
    </lineage>
</organism>
<gene>
    <name evidence="1" type="ORF">KO481_13140</name>
</gene>
<accession>A0ABS6AWP0</accession>
<keyword evidence="2" id="KW-1185">Reference proteome</keyword>
<evidence type="ECO:0000313" key="1">
    <source>
        <dbReference type="EMBL" id="MBU3062464.1"/>
    </source>
</evidence>
<dbReference type="Proteomes" id="UP000733379">
    <property type="component" value="Unassembled WGS sequence"/>
</dbReference>
<dbReference type="InterPro" id="IPR056510">
    <property type="entry name" value="WapI"/>
</dbReference>
<sequence>MRITGHSGVTIDLDPLRWQFPANTGEWDDRWLVISVHIDLGDNNWGFTDPCLLINEARELASWLRIAADGSRSPHNVADPAESDLWFLEPLLGFSIAESQPAKPVIRVHFAAEGAPPWSHSTTPGEKFTLDLPVTRGQLVAAADELTRQLNALPARPWIDTA</sequence>
<dbReference type="RefSeq" id="WP_215917308.1">
    <property type="nucleotide sequence ID" value="NZ_JAHKNI010000003.1"/>
</dbReference>
<dbReference type="EMBL" id="JAHKNI010000003">
    <property type="protein sequence ID" value="MBU3062464.1"/>
    <property type="molecule type" value="Genomic_DNA"/>
</dbReference>